<dbReference type="Proteomes" id="UP001652445">
    <property type="component" value="Unassembled WGS sequence"/>
</dbReference>
<dbReference type="EMBL" id="JAOQIO010000089">
    <property type="protein sequence ID" value="MCU6795038.1"/>
    <property type="molecule type" value="Genomic_DNA"/>
</dbReference>
<protein>
    <submittedName>
        <fullName evidence="3">Glucose 1-dehydrogenase</fullName>
        <ecNumber evidence="3">1.1.1.47</ecNumber>
    </submittedName>
</protein>
<dbReference type="PRINTS" id="PR00080">
    <property type="entry name" value="SDRFAMILY"/>
</dbReference>
<evidence type="ECO:0000256" key="1">
    <source>
        <dbReference type="ARBA" id="ARBA00006484"/>
    </source>
</evidence>
<dbReference type="PRINTS" id="PR00081">
    <property type="entry name" value="GDHRDH"/>
</dbReference>
<evidence type="ECO:0000256" key="2">
    <source>
        <dbReference type="ARBA" id="ARBA00023002"/>
    </source>
</evidence>
<accession>A0ABT2UKA5</accession>
<reference evidence="3 4" key="1">
    <citation type="submission" date="2022-09" db="EMBL/GenBank/DDBJ databases">
        <authorList>
            <person name="Han X.L."/>
            <person name="Wang Q."/>
            <person name="Lu T."/>
        </authorList>
    </citation>
    <scope>NUCLEOTIDE SEQUENCE [LARGE SCALE GENOMIC DNA]</scope>
    <source>
        <strain evidence="3 4">WQ 127069</strain>
    </source>
</reference>
<dbReference type="SUPFAM" id="SSF51735">
    <property type="entry name" value="NAD(P)-binding Rossmann-fold domains"/>
    <property type="match status" value="1"/>
</dbReference>
<sequence length="259" mass="27710">MSIWEKFAMKDYCSIVTGGATGLGKAMAEALADMGSHIVIADLDQQRAEQTAEALRTAKGVRVLAIQADVTKSEDVERIVEETLASFGKIDVLVNNAGIVRNAKAEEMSFKDWSDVINVNLHGVFLMAQAVGKVMIQQRKGSIVNISSMSGIIVNTPQCQSSYNASKAAVISLTKSLAAEWAVHSVRVNTIAPGYMKTELTQPFFDNGGDMTKLWMERTPLGRPGVPEDLGGIVVYLASEASAYATGGVFVVDGGYTVL</sequence>
<dbReference type="PANTHER" id="PTHR42760">
    <property type="entry name" value="SHORT-CHAIN DEHYDROGENASES/REDUCTASES FAMILY MEMBER"/>
    <property type="match status" value="1"/>
</dbReference>
<evidence type="ECO:0000313" key="3">
    <source>
        <dbReference type="EMBL" id="MCU6795038.1"/>
    </source>
</evidence>
<gene>
    <name evidence="3" type="ORF">OB236_23300</name>
</gene>
<name>A0ABT2UKA5_9BACL</name>
<keyword evidence="2 3" id="KW-0560">Oxidoreductase</keyword>
<dbReference type="Pfam" id="PF13561">
    <property type="entry name" value="adh_short_C2"/>
    <property type="match status" value="1"/>
</dbReference>
<evidence type="ECO:0000313" key="4">
    <source>
        <dbReference type="Proteomes" id="UP001652445"/>
    </source>
</evidence>
<proteinExistence type="inferred from homology"/>
<dbReference type="InterPro" id="IPR036291">
    <property type="entry name" value="NAD(P)-bd_dom_sf"/>
</dbReference>
<comment type="similarity">
    <text evidence="1">Belongs to the short-chain dehydrogenases/reductases (SDR) family.</text>
</comment>
<dbReference type="PROSITE" id="PS00061">
    <property type="entry name" value="ADH_SHORT"/>
    <property type="match status" value="1"/>
</dbReference>
<dbReference type="InterPro" id="IPR002347">
    <property type="entry name" value="SDR_fam"/>
</dbReference>
<keyword evidence="4" id="KW-1185">Reference proteome</keyword>
<dbReference type="RefSeq" id="WP_262686091.1">
    <property type="nucleotide sequence ID" value="NZ_JAOQIO010000089.1"/>
</dbReference>
<dbReference type="PANTHER" id="PTHR42760:SF115">
    <property type="entry name" value="3-OXOACYL-[ACYL-CARRIER-PROTEIN] REDUCTASE FABG"/>
    <property type="match status" value="1"/>
</dbReference>
<dbReference type="Gene3D" id="3.40.50.720">
    <property type="entry name" value="NAD(P)-binding Rossmann-like Domain"/>
    <property type="match status" value="1"/>
</dbReference>
<dbReference type="InterPro" id="IPR020904">
    <property type="entry name" value="Sc_DH/Rdtase_CS"/>
</dbReference>
<dbReference type="NCBIfam" id="NF005559">
    <property type="entry name" value="PRK07231.1"/>
    <property type="match status" value="1"/>
</dbReference>
<dbReference type="GO" id="GO:0047936">
    <property type="term" value="F:glucose 1-dehydrogenase [NAD(P)+] activity"/>
    <property type="evidence" value="ECO:0007669"/>
    <property type="project" value="UniProtKB-EC"/>
</dbReference>
<organism evidence="3 4">
    <name type="scientific">Paenibacillus baimaensis</name>
    <dbReference type="NCBI Taxonomy" id="2982185"/>
    <lineage>
        <taxon>Bacteria</taxon>
        <taxon>Bacillati</taxon>
        <taxon>Bacillota</taxon>
        <taxon>Bacilli</taxon>
        <taxon>Bacillales</taxon>
        <taxon>Paenibacillaceae</taxon>
        <taxon>Paenibacillus</taxon>
    </lineage>
</organism>
<comment type="caution">
    <text evidence="3">The sequence shown here is derived from an EMBL/GenBank/DDBJ whole genome shotgun (WGS) entry which is preliminary data.</text>
</comment>
<dbReference type="EC" id="1.1.1.47" evidence="3"/>